<proteinExistence type="predicted"/>
<comment type="caution">
    <text evidence="1">The sequence shown here is derived from an EMBL/GenBank/DDBJ whole genome shotgun (WGS) entry which is preliminary data.</text>
</comment>
<sequence>MHSPTLCRPRHLDPERLRARLGSERFQKLRYHEAAVVSTGQFHLFALSSDTLFIVPLMSRREADPDMCVPLRSIAMVERVLPSSKKQKGLLLLPTSQLFRLQLREVKSKKIPTELFFSTFEPQTQLFFQISRALRVDFQRQLIPQLQTTDTSSKEQRLELTNLLELFVLDLVRARDDVERAHLIDELTTAAYSSDELRQLFFEDRTQVSGCIGLVALLARHLSLPLRRSENIEARVDFLLSIARVFSAMCFDMQLRTSCFDVLAPNELVRNLLARGVESYDKAEDGSVDEHVVREDFIDAQAAVLLALDAMQQYEDFRSHQHQQMRGLLIERSTSVMQQAIRAPTFAEWLPKFFERVCIAVSRAVIAIERHEKREIEEVQYSEQEETEDEEDDVDCREGLEPSQMLALWRCVTVLDLLVRCDVASGSDQVLAILLRTRKDYINMYLRTPRFMRALNTSGIPHFEDLALKLSRFLEALRDRRRS</sequence>
<evidence type="ECO:0000313" key="2">
    <source>
        <dbReference type="Proteomes" id="UP000028582"/>
    </source>
</evidence>
<gene>
    <name evidence="1" type="ORF">F444_04187</name>
</gene>
<protein>
    <submittedName>
        <fullName evidence="1">Uncharacterized protein</fullName>
    </submittedName>
</protein>
<name>A0A081ARJ7_PHYNI</name>
<accession>A0A081ARJ7</accession>
<evidence type="ECO:0000313" key="1">
    <source>
        <dbReference type="EMBL" id="ETO81508.1"/>
    </source>
</evidence>
<reference evidence="1 2" key="1">
    <citation type="submission" date="2013-11" db="EMBL/GenBank/DDBJ databases">
        <title>The Genome Sequence of Phytophthora parasitica P1976.</title>
        <authorList>
            <consortium name="The Broad Institute Genomics Platform"/>
            <person name="Russ C."/>
            <person name="Tyler B."/>
            <person name="Panabieres F."/>
            <person name="Shan W."/>
            <person name="Tripathy S."/>
            <person name="Grunwald N."/>
            <person name="Machado M."/>
            <person name="Johnson C.S."/>
            <person name="Walker B."/>
            <person name="Young S."/>
            <person name="Zeng Q."/>
            <person name="Gargeya S."/>
            <person name="Fitzgerald M."/>
            <person name="Haas B."/>
            <person name="Abouelleil A."/>
            <person name="Allen A.W."/>
            <person name="Alvarado L."/>
            <person name="Arachchi H.M."/>
            <person name="Berlin A.M."/>
            <person name="Chapman S.B."/>
            <person name="Gainer-Dewar J."/>
            <person name="Goldberg J."/>
            <person name="Griggs A."/>
            <person name="Gujja S."/>
            <person name="Hansen M."/>
            <person name="Howarth C."/>
            <person name="Imamovic A."/>
            <person name="Ireland A."/>
            <person name="Larimer J."/>
            <person name="McCowan C."/>
            <person name="Murphy C."/>
            <person name="Pearson M."/>
            <person name="Poon T.W."/>
            <person name="Priest M."/>
            <person name="Roberts A."/>
            <person name="Saif S."/>
            <person name="Shea T."/>
            <person name="Sisk P."/>
            <person name="Sykes S."/>
            <person name="Wortman J."/>
            <person name="Nusbaum C."/>
            <person name="Birren B."/>
        </authorList>
    </citation>
    <scope>NUCLEOTIDE SEQUENCE [LARGE SCALE GENOMIC DNA]</scope>
    <source>
        <strain evidence="1 2">P1976</strain>
    </source>
</reference>
<organism evidence="1 2">
    <name type="scientific">Phytophthora nicotianae P1976</name>
    <dbReference type="NCBI Taxonomy" id="1317066"/>
    <lineage>
        <taxon>Eukaryota</taxon>
        <taxon>Sar</taxon>
        <taxon>Stramenopiles</taxon>
        <taxon>Oomycota</taxon>
        <taxon>Peronosporomycetes</taxon>
        <taxon>Peronosporales</taxon>
        <taxon>Peronosporaceae</taxon>
        <taxon>Phytophthora</taxon>
    </lineage>
</organism>
<dbReference type="OrthoDB" id="127076at2759"/>
<dbReference type="EMBL" id="ANJA01000847">
    <property type="protein sequence ID" value="ETO81508.1"/>
    <property type="molecule type" value="Genomic_DNA"/>
</dbReference>
<dbReference type="Proteomes" id="UP000028582">
    <property type="component" value="Unassembled WGS sequence"/>
</dbReference>
<dbReference type="AlphaFoldDB" id="A0A081ARJ7"/>